<keyword evidence="2" id="KW-1185">Reference proteome</keyword>
<gene>
    <name evidence="1" type="ORF">BDR25DRAFT_315908</name>
</gene>
<comment type="caution">
    <text evidence="1">The sequence shown here is derived from an EMBL/GenBank/DDBJ whole genome shotgun (WGS) entry which is preliminary data.</text>
</comment>
<accession>A0ACB6QR33</accession>
<sequence>MASSQPRRYLGDGFDYRRPISLSRNDAQTPLIDLTADDAGPSMSSNAQTAARAQRPPRFPREIIDLDDDASAQPVAPPDSPDIQFISARTLDPPRRPVPPTLRTNTPNNDGDDDDLEILGVHSVPAERQAAGEYFDQMVDHFLENMVQGPGLTRFQAEVQRIRRPAIPPRAGGARGRPHVHVGFMAPEIDFHVVGFDMGLGGGPAPPPPTYDAPPAAPNGFTRSPVEGDVLVCPNCEDELCLGDSDLKKQVWIIKKCGHVYCGDCTANRALKTRPKGKEKIGLLRPKTFKICVVEGCEEKAHTRNSMIQVFL</sequence>
<dbReference type="Proteomes" id="UP000799755">
    <property type="component" value="Unassembled WGS sequence"/>
</dbReference>
<name>A0ACB6QR33_9PLEO</name>
<evidence type="ECO:0000313" key="1">
    <source>
        <dbReference type="EMBL" id="KAF2468985.1"/>
    </source>
</evidence>
<organism evidence="1 2">
    <name type="scientific">Lindgomyces ingoldianus</name>
    <dbReference type="NCBI Taxonomy" id="673940"/>
    <lineage>
        <taxon>Eukaryota</taxon>
        <taxon>Fungi</taxon>
        <taxon>Dikarya</taxon>
        <taxon>Ascomycota</taxon>
        <taxon>Pezizomycotina</taxon>
        <taxon>Dothideomycetes</taxon>
        <taxon>Pleosporomycetidae</taxon>
        <taxon>Pleosporales</taxon>
        <taxon>Lindgomycetaceae</taxon>
        <taxon>Lindgomyces</taxon>
    </lineage>
</organism>
<dbReference type="EMBL" id="MU003514">
    <property type="protein sequence ID" value="KAF2468985.1"/>
    <property type="molecule type" value="Genomic_DNA"/>
</dbReference>
<evidence type="ECO:0000313" key="2">
    <source>
        <dbReference type="Proteomes" id="UP000799755"/>
    </source>
</evidence>
<reference evidence="1" key="1">
    <citation type="journal article" date="2020" name="Stud. Mycol.">
        <title>101 Dothideomycetes genomes: a test case for predicting lifestyles and emergence of pathogens.</title>
        <authorList>
            <person name="Haridas S."/>
            <person name="Albert R."/>
            <person name="Binder M."/>
            <person name="Bloem J."/>
            <person name="Labutti K."/>
            <person name="Salamov A."/>
            <person name="Andreopoulos B."/>
            <person name="Baker S."/>
            <person name="Barry K."/>
            <person name="Bills G."/>
            <person name="Bluhm B."/>
            <person name="Cannon C."/>
            <person name="Castanera R."/>
            <person name="Culley D."/>
            <person name="Daum C."/>
            <person name="Ezra D."/>
            <person name="Gonzalez J."/>
            <person name="Henrissat B."/>
            <person name="Kuo A."/>
            <person name="Liang C."/>
            <person name="Lipzen A."/>
            <person name="Lutzoni F."/>
            <person name="Magnuson J."/>
            <person name="Mondo S."/>
            <person name="Nolan M."/>
            <person name="Ohm R."/>
            <person name="Pangilinan J."/>
            <person name="Park H.-J."/>
            <person name="Ramirez L."/>
            <person name="Alfaro M."/>
            <person name="Sun H."/>
            <person name="Tritt A."/>
            <person name="Yoshinaga Y."/>
            <person name="Zwiers L.-H."/>
            <person name="Turgeon B."/>
            <person name="Goodwin S."/>
            <person name="Spatafora J."/>
            <person name="Crous P."/>
            <person name="Grigoriev I."/>
        </authorList>
    </citation>
    <scope>NUCLEOTIDE SEQUENCE</scope>
    <source>
        <strain evidence="1">ATCC 200398</strain>
    </source>
</reference>
<proteinExistence type="predicted"/>
<protein>
    <submittedName>
        <fullName evidence="1">Uncharacterized protein</fullName>
    </submittedName>
</protein>